<proteinExistence type="predicted"/>
<dbReference type="Proteomes" id="UP000658656">
    <property type="component" value="Unassembled WGS sequence"/>
</dbReference>
<feature type="compositionally biased region" description="Polar residues" evidence="1">
    <location>
        <begin position="67"/>
        <end position="76"/>
    </location>
</feature>
<sequence length="113" mass="11939">MASTSKLIGPPRPRLPRFDHTAAGSVPDKVLIGDASRGTAHSPRPFSVACRQRGSHEASNEEGVVNTDENGSQQEAPATGRHAAPEGAPRHPAIDLSRDPNPGRPDHAKPDED</sequence>
<evidence type="ECO:0000256" key="1">
    <source>
        <dbReference type="SAM" id="MobiDB-lite"/>
    </source>
</evidence>
<dbReference type="AlphaFoldDB" id="A0A8H9J4U1"/>
<reference evidence="2" key="1">
    <citation type="journal article" date="2014" name="Int. J. Syst. Evol. Microbiol.">
        <title>Complete genome sequence of Corynebacterium casei LMG S-19264T (=DSM 44701T), isolated from a smear-ripened cheese.</title>
        <authorList>
            <consortium name="US DOE Joint Genome Institute (JGI-PGF)"/>
            <person name="Walter F."/>
            <person name="Albersmeier A."/>
            <person name="Kalinowski J."/>
            <person name="Ruckert C."/>
        </authorList>
    </citation>
    <scope>NUCLEOTIDE SEQUENCE</scope>
    <source>
        <strain evidence="2">CGMCC 4.7679</strain>
    </source>
</reference>
<protein>
    <submittedName>
        <fullName evidence="2">Uncharacterized protein</fullName>
    </submittedName>
</protein>
<reference evidence="2" key="2">
    <citation type="submission" date="2020-09" db="EMBL/GenBank/DDBJ databases">
        <authorList>
            <person name="Sun Q."/>
            <person name="Zhou Y."/>
        </authorList>
    </citation>
    <scope>NUCLEOTIDE SEQUENCE</scope>
    <source>
        <strain evidence="2">CGMCC 4.7679</strain>
    </source>
</reference>
<organism evidence="2 3">
    <name type="scientific">Amycolatopsis bartoniae</name>
    <dbReference type="NCBI Taxonomy" id="941986"/>
    <lineage>
        <taxon>Bacteria</taxon>
        <taxon>Bacillati</taxon>
        <taxon>Actinomycetota</taxon>
        <taxon>Actinomycetes</taxon>
        <taxon>Pseudonocardiales</taxon>
        <taxon>Pseudonocardiaceae</taxon>
        <taxon>Amycolatopsis</taxon>
    </lineage>
</organism>
<keyword evidence="3" id="KW-1185">Reference proteome</keyword>
<feature type="region of interest" description="Disordered" evidence="1">
    <location>
        <begin position="1"/>
        <end position="113"/>
    </location>
</feature>
<accession>A0A8H9J4U1</accession>
<evidence type="ECO:0000313" key="2">
    <source>
        <dbReference type="EMBL" id="GHF87602.1"/>
    </source>
</evidence>
<evidence type="ECO:0000313" key="3">
    <source>
        <dbReference type="Proteomes" id="UP000658656"/>
    </source>
</evidence>
<dbReference type="EMBL" id="BNAV01000021">
    <property type="protein sequence ID" value="GHF87602.1"/>
    <property type="molecule type" value="Genomic_DNA"/>
</dbReference>
<comment type="caution">
    <text evidence="2">The sequence shown here is derived from an EMBL/GenBank/DDBJ whole genome shotgun (WGS) entry which is preliminary data.</text>
</comment>
<feature type="compositionally biased region" description="Basic and acidic residues" evidence="1">
    <location>
        <begin position="104"/>
        <end position="113"/>
    </location>
</feature>
<name>A0A8H9J4U1_9PSEU</name>
<feature type="compositionally biased region" description="Basic and acidic residues" evidence="1">
    <location>
        <begin position="88"/>
        <end position="98"/>
    </location>
</feature>
<gene>
    <name evidence="2" type="ORF">GCM10017566_71800</name>
</gene>